<feature type="signal peptide" evidence="6">
    <location>
        <begin position="1"/>
        <end position="27"/>
    </location>
</feature>
<dbReference type="InterPro" id="IPR036508">
    <property type="entry name" value="Chitin-bd_dom_sf"/>
</dbReference>
<evidence type="ECO:0000313" key="9">
    <source>
        <dbReference type="Proteomes" id="UP001107558"/>
    </source>
</evidence>
<dbReference type="InterPro" id="IPR002557">
    <property type="entry name" value="Chitin-bd_dom"/>
</dbReference>
<dbReference type="PANTHER" id="PTHR23301">
    <property type="entry name" value="CHITIN BINDING PERITROPHIN-A"/>
    <property type="match status" value="1"/>
</dbReference>
<dbReference type="InterPro" id="IPR051940">
    <property type="entry name" value="Chitin_bind-dev_reg"/>
</dbReference>
<dbReference type="Pfam" id="PF01607">
    <property type="entry name" value="CBM_14"/>
    <property type="match status" value="4"/>
</dbReference>
<dbReference type="Gene3D" id="2.170.140.10">
    <property type="entry name" value="Chitin binding domain"/>
    <property type="match status" value="4"/>
</dbReference>
<feature type="chain" id="PRO_5039935239" description="Chitin-binding type-2 domain-containing protein" evidence="6">
    <location>
        <begin position="28"/>
        <end position="296"/>
    </location>
</feature>
<comment type="caution">
    <text evidence="8">The sequence shown here is derived from an EMBL/GenBank/DDBJ whole genome shotgun (WGS) entry which is preliminary data.</text>
</comment>
<feature type="domain" description="Chitin-binding type-2" evidence="7">
    <location>
        <begin position="234"/>
        <end position="293"/>
    </location>
</feature>
<keyword evidence="1" id="KW-0147">Chitin-binding</keyword>
<evidence type="ECO:0000256" key="5">
    <source>
        <dbReference type="ARBA" id="ARBA00023180"/>
    </source>
</evidence>
<sequence length="296" mass="33702">MNHKLLVFVSLFLILLLGIFVSSQIDGIQCNSANNGRHFPSGFNCTSYYTCFNGNFYLQNCPSPFHFNFQLQACDLPENVNCDLDGTTAPTPPIVQTTTTSTTVAIPTECPSSGILKLPNPKSCTLYSLCFSGTIVEQSCSPGLFFSRSQLRCVRREDSDCEWNTNICPTENDPNNIVFLPNIEDCQKYYICYNGSPQEFDCGPSLHWDPSQNWCIREEDSSCKPTYILPDIREIECPESSRTELLFLPHPQNCQFYFICYNMQSHIMRCSSSLLFDYVRGYCNFRDQANCFTQIK</sequence>
<keyword evidence="4" id="KW-1015">Disulfide bond</keyword>
<dbReference type="SUPFAM" id="SSF57625">
    <property type="entry name" value="Invertebrate chitin-binding proteins"/>
    <property type="match status" value="4"/>
</dbReference>
<dbReference type="SMART" id="SM00494">
    <property type="entry name" value="ChtBD2"/>
    <property type="match status" value="4"/>
</dbReference>
<keyword evidence="2 6" id="KW-0732">Signal</keyword>
<dbReference type="Proteomes" id="UP001107558">
    <property type="component" value="Chromosome 2"/>
</dbReference>
<gene>
    <name evidence="8" type="ORF">PVAND_008265</name>
</gene>
<feature type="domain" description="Chitin-binding type-2" evidence="7">
    <location>
        <begin position="27"/>
        <end position="84"/>
    </location>
</feature>
<evidence type="ECO:0000256" key="4">
    <source>
        <dbReference type="ARBA" id="ARBA00023157"/>
    </source>
</evidence>
<accession>A0A9J6C8X7</accession>
<dbReference type="PROSITE" id="PS50940">
    <property type="entry name" value="CHIT_BIND_II"/>
    <property type="match status" value="4"/>
</dbReference>
<evidence type="ECO:0000256" key="2">
    <source>
        <dbReference type="ARBA" id="ARBA00022729"/>
    </source>
</evidence>
<evidence type="ECO:0000313" key="8">
    <source>
        <dbReference type="EMBL" id="KAG5678604.1"/>
    </source>
</evidence>
<proteinExistence type="predicted"/>
<protein>
    <recommendedName>
        <fullName evidence="7">Chitin-binding type-2 domain-containing protein</fullName>
    </recommendedName>
</protein>
<keyword evidence="3" id="KW-0677">Repeat</keyword>
<dbReference type="AlphaFoldDB" id="A0A9J6C8X7"/>
<dbReference type="OrthoDB" id="6020543at2759"/>
<dbReference type="PANTHER" id="PTHR23301:SF0">
    <property type="entry name" value="CHITIN-BINDING TYPE-2 DOMAIN-CONTAINING PROTEIN-RELATED"/>
    <property type="match status" value="1"/>
</dbReference>
<evidence type="ECO:0000259" key="7">
    <source>
        <dbReference type="PROSITE" id="PS50940"/>
    </source>
</evidence>
<keyword evidence="5" id="KW-0325">Glycoprotein</keyword>
<dbReference type="GO" id="GO:0008061">
    <property type="term" value="F:chitin binding"/>
    <property type="evidence" value="ECO:0007669"/>
    <property type="project" value="UniProtKB-KW"/>
</dbReference>
<name>A0A9J6C8X7_POLVA</name>
<dbReference type="EMBL" id="JADBJN010000002">
    <property type="protein sequence ID" value="KAG5678604.1"/>
    <property type="molecule type" value="Genomic_DNA"/>
</dbReference>
<dbReference type="GO" id="GO:0005576">
    <property type="term" value="C:extracellular region"/>
    <property type="evidence" value="ECO:0007669"/>
    <property type="project" value="InterPro"/>
</dbReference>
<evidence type="ECO:0000256" key="3">
    <source>
        <dbReference type="ARBA" id="ARBA00022737"/>
    </source>
</evidence>
<reference evidence="8" key="1">
    <citation type="submission" date="2021-03" db="EMBL/GenBank/DDBJ databases">
        <title>Chromosome level genome of the anhydrobiotic midge Polypedilum vanderplanki.</title>
        <authorList>
            <person name="Yoshida Y."/>
            <person name="Kikawada T."/>
            <person name="Gusev O."/>
        </authorList>
    </citation>
    <scope>NUCLEOTIDE SEQUENCE</scope>
    <source>
        <strain evidence="8">NIAS01</strain>
        <tissue evidence="8">Whole body or cell culture</tissue>
    </source>
</reference>
<evidence type="ECO:0000256" key="1">
    <source>
        <dbReference type="ARBA" id="ARBA00022669"/>
    </source>
</evidence>
<feature type="domain" description="Chitin-binding type-2" evidence="7">
    <location>
        <begin position="165"/>
        <end position="225"/>
    </location>
</feature>
<evidence type="ECO:0000256" key="6">
    <source>
        <dbReference type="SAM" id="SignalP"/>
    </source>
</evidence>
<organism evidence="8 9">
    <name type="scientific">Polypedilum vanderplanki</name>
    <name type="common">Sleeping chironomid midge</name>
    <dbReference type="NCBI Taxonomy" id="319348"/>
    <lineage>
        <taxon>Eukaryota</taxon>
        <taxon>Metazoa</taxon>
        <taxon>Ecdysozoa</taxon>
        <taxon>Arthropoda</taxon>
        <taxon>Hexapoda</taxon>
        <taxon>Insecta</taxon>
        <taxon>Pterygota</taxon>
        <taxon>Neoptera</taxon>
        <taxon>Endopterygota</taxon>
        <taxon>Diptera</taxon>
        <taxon>Nematocera</taxon>
        <taxon>Chironomoidea</taxon>
        <taxon>Chironomidae</taxon>
        <taxon>Chironominae</taxon>
        <taxon>Polypedilum</taxon>
        <taxon>Polypedilum</taxon>
    </lineage>
</organism>
<feature type="domain" description="Chitin-binding type-2" evidence="7">
    <location>
        <begin position="107"/>
        <end position="163"/>
    </location>
</feature>
<keyword evidence="9" id="KW-1185">Reference proteome</keyword>